<reference evidence="7 8" key="1">
    <citation type="journal article" date="2019" name="Nat. Ecol. Evol.">
        <title>Megaphylogeny resolves global patterns of mushroom evolution.</title>
        <authorList>
            <person name="Varga T."/>
            <person name="Krizsan K."/>
            <person name="Foldi C."/>
            <person name="Dima B."/>
            <person name="Sanchez-Garcia M."/>
            <person name="Sanchez-Ramirez S."/>
            <person name="Szollosi G.J."/>
            <person name="Szarkandi J.G."/>
            <person name="Papp V."/>
            <person name="Albert L."/>
            <person name="Andreopoulos W."/>
            <person name="Angelini C."/>
            <person name="Antonin V."/>
            <person name="Barry K.W."/>
            <person name="Bougher N.L."/>
            <person name="Buchanan P."/>
            <person name="Buyck B."/>
            <person name="Bense V."/>
            <person name="Catcheside P."/>
            <person name="Chovatia M."/>
            <person name="Cooper J."/>
            <person name="Damon W."/>
            <person name="Desjardin D."/>
            <person name="Finy P."/>
            <person name="Geml J."/>
            <person name="Haridas S."/>
            <person name="Hughes K."/>
            <person name="Justo A."/>
            <person name="Karasinski D."/>
            <person name="Kautmanova I."/>
            <person name="Kiss B."/>
            <person name="Kocsube S."/>
            <person name="Kotiranta H."/>
            <person name="LaButti K.M."/>
            <person name="Lechner B.E."/>
            <person name="Liimatainen K."/>
            <person name="Lipzen A."/>
            <person name="Lukacs Z."/>
            <person name="Mihaltcheva S."/>
            <person name="Morgado L.N."/>
            <person name="Niskanen T."/>
            <person name="Noordeloos M.E."/>
            <person name="Ohm R.A."/>
            <person name="Ortiz-Santana B."/>
            <person name="Ovrebo C."/>
            <person name="Racz N."/>
            <person name="Riley R."/>
            <person name="Savchenko A."/>
            <person name="Shiryaev A."/>
            <person name="Soop K."/>
            <person name="Spirin V."/>
            <person name="Szebenyi C."/>
            <person name="Tomsovsky M."/>
            <person name="Tulloss R.E."/>
            <person name="Uehling J."/>
            <person name="Grigoriev I.V."/>
            <person name="Vagvolgyi C."/>
            <person name="Papp T."/>
            <person name="Martin F.M."/>
            <person name="Miettinen O."/>
            <person name="Hibbett D.S."/>
            <person name="Nagy L.G."/>
        </authorList>
    </citation>
    <scope>NUCLEOTIDE SEQUENCE [LARGE SCALE GENOMIC DNA]</scope>
    <source>
        <strain evidence="7 8">FP101781</strain>
    </source>
</reference>
<evidence type="ECO:0000256" key="4">
    <source>
        <dbReference type="ARBA" id="ARBA00023027"/>
    </source>
</evidence>
<dbReference type="SUPFAM" id="SSF56399">
    <property type="entry name" value="ADP-ribosylation"/>
    <property type="match status" value="1"/>
</dbReference>
<keyword evidence="4" id="KW-0520">NAD</keyword>
<sequence length="1145" mass="127557">MVLTRTRTESSIDDPVTKRQKTESGGMWVYDVNKNSHLKGRRRFKADLQDLEVLCAAEYEAHGLRLKTIGAGEDDGSFVVGIENKQGKPVMEVSFLISDTSEYPKSHSLFCHSLDPDISSRLEAVLESVVDQPARPMKDMVDSFFSSVAAAVAPKAPIQVRSDSEGEDDEDDDSDTFDYDYMEDDDVGAVSVEPKAVLSLLQTNFVDTVGSSFQPGLTRISGGDDFVLSVSVPVISLAQSIPPRALMAWDRRLLSESQHLVLLISGFRGIYPVLENDGTYTQPAQKISATLSFKVGLSPRYKPGNEQAREAVRKHGLIVADAEDEYREQLEKAALEKEYEYYDDEDNQEYMEPAVEQPVVEEEEPDPERFDRFSLSSSLESLLDQAFLRVVQYRRKFGLGWAGAEVLYHETEKLQQTPEDVLAASFQVVTAADKEEAQLSRTLTLPHDPLAGLSKGEPINLPLTAFSYLIRRLTLCTKYCIVCHNKLNTDYEALKPYVCDSKLCSYQYYSMNRGPSLEYEIIHNTKTVDLLVSLAYVSAAEGSMEDPLPVGMGLRVQHPGVVPVGQFVAPNRGYVAPGTGALAPVDPIGPETPARPGVDGLVDFDTLNIVQVLDTLPPIEVMKKHLLKKVQVGKSKPKLKDLDPNLLPAAWLLLRWIVCSCTALIEEITDPNELIQDLDMNWKQFRLTVGAPDAEAKFKHAVQDAANKDLNAQNYPVLYAFHGSPLKNWHSIVRHGLWYRQITHGRAYGNGVYLAKDAQTSMGHYAVASRTAWKHSASCPSNCVALAEVVNRPQEFVSSSPYFVIADTTWIVCRYLLIKGITQPEDAFTNKPAPTPSATATGPIRYVSIDPLHKTVVSGKTIQIPDPTHQLESVLQQRQADVLENILDEEDMAIFSLDPTAESQSQSQSKGKGKQAVNGHYDGDHDYMDIDDDDDYLDDWNHDADYVQRALETFMPPPFESTNGASMALQKELRLMLKEQDNAKSLKELGWYMPPELLGDNLYQWIVEMHSFDPDIPIAQDLRKNNINSIIFEIRFPPTFPIAPPFFRIITPRFLPFIHGGGGHVTGGGSICMDLLTSNGWLPSYTIPAVLMQIKLAISNLEPRPARLSSQWRTPYTVSESLAGFKRAAATHNWTVPEGLDRLVR</sequence>
<gene>
    <name evidence="7" type="ORF">FA13DRAFT_1795840</name>
</gene>
<feature type="region of interest" description="Disordered" evidence="5">
    <location>
        <begin position="899"/>
        <end position="922"/>
    </location>
</feature>
<evidence type="ECO:0000313" key="7">
    <source>
        <dbReference type="EMBL" id="TEB26206.1"/>
    </source>
</evidence>
<keyword evidence="1" id="KW-0328">Glycosyltransferase</keyword>
<dbReference type="SMART" id="SM00212">
    <property type="entry name" value="UBCc"/>
    <property type="match status" value="1"/>
</dbReference>
<keyword evidence="3" id="KW-0548">Nucleotidyltransferase</keyword>
<feature type="compositionally biased region" description="Acidic residues" evidence="5">
    <location>
        <begin position="165"/>
        <end position="176"/>
    </location>
</feature>
<dbReference type="GO" id="GO:0003950">
    <property type="term" value="F:NAD+ poly-ADP-ribosyltransferase activity"/>
    <property type="evidence" value="ECO:0007669"/>
    <property type="project" value="InterPro"/>
</dbReference>
<dbReference type="InterPro" id="IPR012317">
    <property type="entry name" value="Poly(ADP-ribose)pol_cat_dom"/>
</dbReference>
<dbReference type="InterPro" id="IPR051838">
    <property type="entry name" value="ARTD_PARP"/>
</dbReference>
<comment type="caution">
    <text evidence="7">The sequence shown here is derived from an EMBL/GenBank/DDBJ whole genome shotgun (WGS) entry which is preliminary data.</text>
</comment>
<dbReference type="InterPro" id="IPR000608">
    <property type="entry name" value="UBC"/>
</dbReference>
<dbReference type="Gene3D" id="3.10.110.10">
    <property type="entry name" value="Ubiquitin Conjugating Enzyme"/>
    <property type="match status" value="1"/>
</dbReference>
<evidence type="ECO:0000256" key="2">
    <source>
        <dbReference type="ARBA" id="ARBA00022679"/>
    </source>
</evidence>
<protein>
    <recommendedName>
        <fullName evidence="6">UBC core domain-containing protein</fullName>
    </recommendedName>
</protein>
<dbReference type="Pfam" id="PF00644">
    <property type="entry name" value="PARP"/>
    <property type="match status" value="1"/>
</dbReference>
<feature type="region of interest" description="Disordered" evidence="5">
    <location>
        <begin position="1"/>
        <end position="20"/>
    </location>
</feature>
<dbReference type="PROSITE" id="PS50127">
    <property type="entry name" value="UBC_2"/>
    <property type="match status" value="1"/>
</dbReference>
<dbReference type="Gene3D" id="3.90.228.10">
    <property type="match status" value="1"/>
</dbReference>
<dbReference type="OrthoDB" id="109543at2759"/>
<accession>A0A4Y7SWF4</accession>
<feature type="domain" description="UBC core" evidence="6">
    <location>
        <begin position="964"/>
        <end position="1145"/>
    </location>
</feature>
<dbReference type="Pfam" id="PF00179">
    <property type="entry name" value="UQ_con"/>
    <property type="match status" value="1"/>
</dbReference>
<name>A0A4Y7SWF4_COPMI</name>
<dbReference type="InterPro" id="IPR016135">
    <property type="entry name" value="UBQ-conjugating_enzyme/RWD"/>
</dbReference>
<dbReference type="CDD" id="cd23802">
    <property type="entry name" value="UBCc_UBE2Q"/>
    <property type="match status" value="1"/>
</dbReference>
<dbReference type="EMBL" id="QPFP01000050">
    <property type="protein sequence ID" value="TEB26206.1"/>
    <property type="molecule type" value="Genomic_DNA"/>
</dbReference>
<dbReference type="AlphaFoldDB" id="A0A4Y7SWF4"/>
<proteinExistence type="predicted"/>
<evidence type="ECO:0000313" key="8">
    <source>
        <dbReference type="Proteomes" id="UP000298030"/>
    </source>
</evidence>
<evidence type="ECO:0000256" key="5">
    <source>
        <dbReference type="SAM" id="MobiDB-lite"/>
    </source>
</evidence>
<organism evidence="7 8">
    <name type="scientific">Coprinellus micaceus</name>
    <name type="common">Glistening ink-cap mushroom</name>
    <name type="synonym">Coprinus micaceus</name>
    <dbReference type="NCBI Taxonomy" id="71717"/>
    <lineage>
        <taxon>Eukaryota</taxon>
        <taxon>Fungi</taxon>
        <taxon>Dikarya</taxon>
        <taxon>Basidiomycota</taxon>
        <taxon>Agaricomycotina</taxon>
        <taxon>Agaricomycetes</taxon>
        <taxon>Agaricomycetidae</taxon>
        <taxon>Agaricales</taxon>
        <taxon>Agaricineae</taxon>
        <taxon>Psathyrellaceae</taxon>
        <taxon>Coprinellus</taxon>
    </lineage>
</organism>
<keyword evidence="8" id="KW-1185">Reference proteome</keyword>
<dbReference type="Proteomes" id="UP000298030">
    <property type="component" value="Unassembled WGS sequence"/>
</dbReference>
<keyword evidence="2" id="KW-0808">Transferase</keyword>
<evidence type="ECO:0000256" key="3">
    <source>
        <dbReference type="ARBA" id="ARBA00022695"/>
    </source>
</evidence>
<dbReference type="GO" id="GO:0016779">
    <property type="term" value="F:nucleotidyltransferase activity"/>
    <property type="evidence" value="ECO:0007669"/>
    <property type="project" value="UniProtKB-KW"/>
</dbReference>
<dbReference type="STRING" id="71717.A0A4Y7SWF4"/>
<feature type="region of interest" description="Disordered" evidence="5">
    <location>
        <begin position="156"/>
        <end position="176"/>
    </location>
</feature>
<dbReference type="PANTHER" id="PTHR21328">
    <property type="entry name" value="POLY ADP-RIBOSE POLYMERASE FAMILY, MEMBER PARP"/>
    <property type="match status" value="1"/>
</dbReference>
<dbReference type="SUPFAM" id="SSF54495">
    <property type="entry name" value="UBC-like"/>
    <property type="match status" value="1"/>
</dbReference>
<evidence type="ECO:0000259" key="6">
    <source>
        <dbReference type="PROSITE" id="PS50127"/>
    </source>
</evidence>
<evidence type="ECO:0000256" key="1">
    <source>
        <dbReference type="ARBA" id="ARBA00022676"/>
    </source>
</evidence>